<dbReference type="CDD" id="cd01282">
    <property type="entry name" value="HTH_MerR-like_sg3"/>
    <property type="match status" value="1"/>
</dbReference>
<gene>
    <name evidence="3" type="ORF">FOH10_06450</name>
</gene>
<dbReference type="Gene3D" id="1.10.1660.10">
    <property type="match status" value="1"/>
</dbReference>
<dbReference type="PRINTS" id="PR00040">
    <property type="entry name" value="HTHMERR"/>
</dbReference>
<sequence>MLIGELSRATGVSPRLLRYYEEQGLLVARRDANGYRVYPETAVARVARIRELLDAGLNTAAIHALLPCVTETGFAHCDHSRAVIRDGLARLDDEIATLARRRSLLARHHDAAHERH</sequence>
<dbReference type="InterPro" id="IPR000551">
    <property type="entry name" value="MerR-type_HTH_dom"/>
</dbReference>
<dbReference type="GeneID" id="80332033"/>
<dbReference type="PROSITE" id="PS50937">
    <property type="entry name" value="HTH_MERR_2"/>
    <property type="match status" value="1"/>
</dbReference>
<dbReference type="PANTHER" id="PTHR30204">
    <property type="entry name" value="REDOX-CYCLING DRUG-SENSING TRANSCRIPTIONAL ACTIVATOR SOXR"/>
    <property type="match status" value="1"/>
</dbReference>
<dbReference type="EMBL" id="CP041695">
    <property type="protein sequence ID" value="QDP78440.1"/>
    <property type="molecule type" value="Genomic_DNA"/>
</dbReference>
<organism evidence="3 4">
    <name type="scientific">Nocardia otitidiscaviarum</name>
    <dbReference type="NCBI Taxonomy" id="1823"/>
    <lineage>
        <taxon>Bacteria</taxon>
        <taxon>Bacillati</taxon>
        <taxon>Actinomycetota</taxon>
        <taxon>Actinomycetes</taxon>
        <taxon>Mycobacteriales</taxon>
        <taxon>Nocardiaceae</taxon>
        <taxon>Nocardia</taxon>
    </lineage>
</organism>
<dbReference type="SMART" id="SM00422">
    <property type="entry name" value="HTH_MERR"/>
    <property type="match status" value="1"/>
</dbReference>
<dbReference type="GO" id="GO:0003700">
    <property type="term" value="F:DNA-binding transcription factor activity"/>
    <property type="evidence" value="ECO:0007669"/>
    <property type="project" value="InterPro"/>
</dbReference>
<dbReference type="Pfam" id="PF13411">
    <property type="entry name" value="MerR_1"/>
    <property type="match status" value="1"/>
</dbReference>
<dbReference type="PANTHER" id="PTHR30204:SF97">
    <property type="entry name" value="MERR FAMILY REGULATORY PROTEIN"/>
    <property type="match status" value="1"/>
</dbReference>
<reference evidence="3 4" key="1">
    <citation type="submission" date="2019-07" db="EMBL/GenBank/DDBJ databases">
        <title>Complete Genome Sequence and Methylome Analysis of Nocardia otitidis-caviarum NEB252.</title>
        <authorList>
            <person name="Fomenkov A."/>
            <person name="Anton B.P."/>
            <person name="Vincze T."/>
            <person name="Roberts R.J."/>
        </authorList>
    </citation>
    <scope>NUCLEOTIDE SEQUENCE [LARGE SCALE GENOMIC DNA]</scope>
    <source>
        <strain evidence="3 4">NEB252</strain>
    </source>
</reference>
<name>A0A516NHS4_9NOCA</name>
<protein>
    <submittedName>
        <fullName evidence="3">MerR family transcriptional regulator</fullName>
    </submittedName>
</protein>
<accession>A0A516NHS4</accession>
<dbReference type="SUPFAM" id="SSF46955">
    <property type="entry name" value="Putative DNA-binding domain"/>
    <property type="match status" value="1"/>
</dbReference>
<dbReference type="AlphaFoldDB" id="A0A516NHS4"/>
<evidence type="ECO:0000259" key="2">
    <source>
        <dbReference type="PROSITE" id="PS50937"/>
    </source>
</evidence>
<keyword evidence="1" id="KW-0238">DNA-binding</keyword>
<dbReference type="InterPro" id="IPR009061">
    <property type="entry name" value="DNA-bd_dom_put_sf"/>
</dbReference>
<dbReference type="RefSeq" id="WP_143980031.1">
    <property type="nucleotide sequence ID" value="NZ_CP041695.1"/>
</dbReference>
<dbReference type="InterPro" id="IPR047057">
    <property type="entry name" value="MerR_fam"/>
</dbReference>
<dbReference type="GO" id="GO:0003677">
    <property type="term" value="F:DNA binding"/>
    <property type="evidence" value="ECO:0007669"/>
    <property type="project" value="UniProtKB-KW"/>
</dbReference>
<proteinExistence type="predicted"/>
<evidence type="ECO:0000313" key="4">
    <source>
        <dbReference type="Proteomes" id="UP000317039"/>
    </source>
</evidence>
<evidence type="ECO:0000256" key="1">
    <source>
        <dbReference type="ARBA" id="ARBA00023125"/>
    </source>
</evidence>
<dbReference type="Proteomes" id="UP000317039">
    <property type="component" value="Chromosome"/>
</dbReference>
<dbReference type="PROSITE" id="PS00552">
    <property type="entry name" value="HTH_MERR_1"/>
    <property type="match status" value="1"/>
</dbReference>
<feature type="domain" description="HTH merR-type" evidence="2">
    <location>
        <begin position="1"/>
        <end position="68"/>
    </location>
</feature>
<dbReference type="KEGG" id="nod:FOH10_06450"/>
<evidence type="ECO:0000313" key="3">
    <source>
        <dbReference type="EMBL" id="QDP78440.1"/>
    </source>
</evidence>